<dbReference type="EMBL" id="JAGGKG010000001">
    <property type="protein sequence ID" value="MBP1903860.1"/>
    <property type="molecule type" value="Genomic_DNA"/>
</dbReference>
<dbReference type="InterPro" id="IPR050266">
    <property type="entry name" value="AB_hydrolase_sf"/>
</dbReference>
<accession>A0ABS4FMQ3</accession>
<dbReference type="Pfam" id="PF00561">
    <property type="entry name" value="Abhydrolase_1"/>
    <property type="match status" value="1"/>
</dbReference>
<dbReference type="PANTHER" id="PTHR43798">
    <property type="entry name" value="MONOACYLGLYCEROL LIPASE"/>
    <property type="match status" value="1"/>
</dbReference>
<sequence>MKSIYKMPAGKEKILAMYDKLQSSLDAKFESQYINTRFGKTHILVGGNEAAPPLICFHGGNVVNPITLKWFEPLSKEYRIYAPDTIGHPGKSDEIRLNPRTDEYAEWVCDFMDGLQLQKAKFIGPSYGGGILIRLAAYAPERIEKAVFLVPSGIAGGRMVDMIGKILLPLAVYKLFPTNKNLYKACEAMFDEGINDDLLLQIKYVYDYVRLETTFPKFANKEELSAFTSPALLIAAENDVFFPAKHVIPRAQKIFNNLKKVIHLENASHFQNNRNLELIIKEIKDFLTNDI</sequence>
<evidence type="ECO:0000259" key="1">
    <source>
        <dbReference type="Pfam" id="PF00561"/>
    </source>
</evidence>
<protein>
    <submittedName>
        <fullName evidence="2">Pimeloyl-ACP methyl ester carboxylesterase</fullName>
    </submittedName>
</protein>
<dbReference type="InterPro" id="IPR029058">
    <property type="entry name" value="AB_hydrolase_fold"/>
</dbReference>
<reference evidence="2 3" key="1">
    <citation type="submission" date="2021-03" db="EMBL/GenBank/DDBJ databases">
        <title>Genomic Encyclopedia of Type Strains, Phase IV (KMG-IV): sequencing the most valuable type-strain genomes for metagenomic binning, comparative biology and taxonomic classification.</title>
        <authorList>
            <person name="Goeker M."/>
        </authorList>
    </citation>
    <scope>NUCLEOTIDE SEQUENCE [LARGE SCALE GENOMIC DNA]</scope>
    <source>
        <strain evidence="2 3">DSM 14349</strain>
    </source>
</reference>
<feature type="domain" description="AB hydrolase-1" evidence="1">
    <location>
        <begin position="52"/>
        <end position="270"/>
    </location>
</feature>
<evidence type="ECO:0000313" key="3">
    <source>
        <dbReference type="Proteomes" id="UP001519272"/>
    </source>
</evidence>
<evidence type="ECO:0000313" key="2">
    <source>
        <dbReference type="EMBL" id="MBP1903860.1"/>
    </source>
</evidence>
<organism evidence="2 3">
    <name type="scientific">Paenibacillus turicensis</name>
    <dbReference type="NCBI Taxonomy" id="160487"/>
    <lineage>
        <taxon>Bacteria</taxon>
        <taxon>Bacillati</taxon>
        <taxon>Bacillota</taxon>
        <taxon>Bacilli</taxon>
        <taxon>Bacillales</taxon>
        <taxon>Paenibacillaceae</taxon>
        <taxon>Paenibacillus</taxon>
    </lineage>
</organism>
<comment type="caution">
    <text evidence="2">The sequence shown here is derived from an EMBL/GenBank/DDBJ whole genome shotgun (WGS) entry which is preliminary data.</text>
</comment>
<dbReference type="Proteomes" id="UP001519272">
    <property type="component" value="Unassembled WGS sequence"/>
</dbReference>
<gene>
    <name evidence="2" type="ORF">J2Z32_000472</name>
</gene>
<dbReference type="InterPro" id="IPR000073">
    <property type="entry name" value="AB_hydrolase_1"/>
</dbReference>
<dbReference type="PRINTS" id="PR00111">
    <property type="entry name" value="ABHYDROLASE"/>
</dbReference>
<dbReference type="Gene3D" id="3.40.50.1820">
    <property type="entry name" value="alpha/beta hydrolase"/>
    <property type="match status" value="1"/>
</dbReference>
<dbReference type="RefSeq" id="WP_210087513.1">
    <property type="nucleotide sequence ID" value="NZ_JAGGKG010000001.1"/>
</dbReference>
<proteinExistence type="predicted"/>
<name>A0ABS4FMQ3_9BACL</name>
<keyword evidence="3" id="KW-1185">Reference proteome</keyword>
<dbReference type="SUPFAM" id="SSF53474">
    <property type="entry name" value="alpha/beta-Hydrolases"/>
    <property type="match status" value="1"/>
</dbReference>